<dbReference type="GO" id="GO:0016020">
    <property type="term" value="C:membrane"/>
    <property type="evidence" value="ECO:0007669"/>
    <property type="project" value="UniProtKB-SubCell"/>
</dbReference>
<dbReference type="EMBL" id="UOGC01000062">
    <property type="protein sequence ID" value="VAX17889.1"/>
    <property type="molecule type" value="Genomic_DNA"/>
</dbReference>
<accession>A0A3B1BIR5</accession>
<dbReference type="PANTHER" id="PTHR21716:SF64">
    <property type="entry name" value="AI-2 TRANSPORT PROTEIN TQSA"/>
    <property type="match status" value="1"/>
</dbReference>
<evidence type="ECO:0008006" key="8">
    <source>
        <dbReference type="Google" id="ProtNLM"/>
    </source>
</evidence>
<feature type="transmembrane region" description="Helical" evidence="6">
    <location>
        <begin position="12"/>
        <end position="28"/>
    </location>
</feature>
<dbReference type="AlphaFoldDB" id="A0A3B1BIR5"/>
<gene>
    <name evidence="7" type="ORF">MNBD_NITROSPINAE01-1074</name>
</gene>
<keyword evidence="5 6" id="KW-0472">Membrane</keyword>
<evidence type="ECO:0000256" key="3">
    <source>
        <dbReference type="ARBA" id="ARBA00022692"/>
    </source>
</evidence>
<dbReference type="PANTHER" id="PTHR21716">
    <property type="entry name" value="TRANSMEMBRANE PROTEIN"/>
    <property type="match status" value="1"/>
</dbReference>
<comment type="similarity">
    <text evidence="2">Belongs to the autoinducer-2 exporter (AI-2E) (TC 2.A.86) family.</text>
</comment>
<feature type="transmembrane region" description="Helical" evidence="6">
    <location>
        <begin position="221"/>
        <end position="246"/>
    </location>
</feature>
<name>A0A3B1BIR5_9ZZZZ</name>
<dbReference type="Pfam" id="PF01594">
    <property type="entry name" value="AI-2E_transport"/>
    <property type="match status" value="1"/>
</dbReference>
<feature type="transmembrane region" description="Helical" evidence="6">
    <location>
        <begin position="280"/>
        <end position="300"/>
    </location>
</feature>
<reference evidence="7" key="1">
    <citation type="submission" date="2018-06" db="EMBL/GenBank/DDBJ databases">
        <authorList>
            <person name="Zhirakovskaya E."/>
        </authorList>
    </citation>
    <scope>NUCLEOTIDE SEQUENCE</scope>
</reference>
<feature type="transmembrane region" description="Helical" evidence="6">
    <location>
        <begin position="253"/>
        <end position="274"/>
    </location>
</feature>
<evidence type="ECO:0000256" key="2">
    <source>
        <dbReference type="ARBA" id="ARBA00009773"/>
    </source>
</evidence>
<protein>
    <recommendedName>
        <fullName evidence="8">Permease often clustered with de novo purine synthesis</fullName>
    </recommendedName>
</protein>
<proteinExistence type="inferred from homology"/>
<evidence type="ECO:0000313" key="7">
    <source>
        <dbReference type="EMBL" id="VAX17889.1"/>
    </source>
</evidence>
<sequence>MDNLPLSKSTIKLILILLGITIFFFILYKARTALFPFVFAFGLAYLFDPVIDRMESKKIGRTSSIIILLTLLFTAFAVTTAFVTPLIVGQVETLADSIPGYIELAQKKAAPIIQALPDMNREKAEALIKNGMAKAGDLPLKVVRGASQALWTGLSNMLGLLLALFNLVIIPVATFYLLKDFDNITAKILERVPPRNRQWTIDFFGKIDAVLSNFMRGQLTIAFIMTLILSTGLMLIGTPMGLLIGVCAGLSNIVPYLPAVVGLVPALLLTYLQFGDFSHLLAVLLLFGGAQVFEGFVLSPKILEKAVGLHPVAVLAALLIGGSFFGFLGVLLAVPTAAVLKVAMVEADTAYMKSHFFKSDD</sequence>
<evidence type="ECO:0000256" key="1">
    <source>
        <dbReference type="ARBA" id="ARBA00004141"/>
    </source>
</evidence>
<keyword evidence="4 6" id="KW-1133">Transmembrane helix</keyword>
<evidence type="ECO:0000256" key="4">
    <source>
        <dbReference type="ARBA" id="ARBA00022989"/>
    </source>
</evidence>
<dbReference type="InterPro" id="IPR002549">
    <property type="entry name" value="AI-2E-like"/>
</dbReference>
<feature type="transmembrane region" description="Helical" evidence="6">
    <location>
        <begin position="34"/>
        <end position="51"/>
    </location>
</feature>
<feature type="transmembrane region" description="Helical" evidence="6">
    <location>
        <begin position="157"/>
        <end position="178"/>
    </location>
</feature>
<organism evidence="7">
    <name type="scientific">hydrothermal vent metagenome</name>
    <dbReference type="NCBI Taxonomy" id="652676"/>
    <lineage>
        <taxon>unclassified sequences</taxon>
        <taxon>metagenomes</taxon>
        <taxon>ecological metagenomes</taxon>
    </lineage>
</organism>
<evidence type="ECO:0000256" key="6">
    <source>
        <dbReference type="SAM" id="Phobius"/>
    </source>
</evidence>
<comment type="subcellular location">
    <subcellularLocation>
        <location evidence="1">Membrane</location>
        <topology evidence="1">Multi-pass membrane protein</topology>
    </subcellularLocation>
</comment>
<feature type="transmembrane region" description="Helical" evidence="6">
    <location>
        <begin position="312"/>
        <end position="334"/>
    </location>
</feature>
<evidence type="ECO:0000256" key="5">
    <source>
        <dbReference type="ARBA" id="ARBA00023136"/>
    </source>
</evidence>
<dbReference type="GO" id="GO:0055085">
    <property type="term" value="P:transmembrane transport"/>
    <property type="evidence" value="ECO:0007669"/>
    <property type="project" value="TreeGrafter"/>
</dbReference>
<keyword evidence="3 6" id="KW-0812">Transmembrane</keyword>
<feature type="transmembrane region" description="Helical" evidence="6">
    <location>
        <begin position="63"/>
        <end position="88"/>
    </location>
</feature>